<dbReference type="InterPro" id="IPR013022">
    <property type="entry name" value="Xyl_isomerase-like_TIM-brl"/>
</dbReference>
<name>A0A1U7CM56_9BACT</name>
<dbReference type="Proteomes" id="UP000186309">
    <property type="component" value="Chromosome"/>
</dbReference>
<dbReference type="Pfam" id="PF01261">
    <property type="entry name" value="AP_endonuc_2"/>
    <property type="match status" value="1"/>
</dbReference>
<dbReference type="AlphaFoldDB" id="A0A1U7CM56"/>
<reference evidence="3" key="1">
    <citation type="submission" date="2016-12" db="EMBL/GenBank/DDBJ databases">
        <title>Comparative genomics of four Isosphaeraceae planctomycetes: a common pool of plasmids and glycoside hydrolase genes.</title>
        <authorList>
            <person name="Ivanova A."/>
        </authorList>
    </citation>
    <scope>NUCLEOTIDE SEQUENCE [LARGE SCALE GENOMIC DNA]</scope>
    <source>
        <strain evidence="3">PX4</strain>
    </source>
</reference>
<dbReference type="PANTHER" id="PTHR12110:SF41">
    <property type="entry name" value="INOSOSE DEHYDRATASE"/>
    <property type="match status" value="1"/>
</dbReference>
<dbReference type="EMBL" id="CP019082">
    <property type="protein sequence ID" value="APW59963.1"/>
    <property type="molecule type" value="Genomic_DNA"/>
</dbReference>
<dbReference type="InterPro" id="IPR036237">
    <property type="entry name" value="Xyl_isomerase-like_sf"/>
</dbReference>
<dbReference type="OrthoDB" id="270456at2"/>
<dbReference type="InterPro" id="IPR050312">
    <property type="entry name" value="IolE/XylAMocC-like"/>
</dbReference>
<organism evidence="2 3">
    <name type="scientific">Paludisphaera borealis</name>
    <dbReference type="NCBI Taxonomy" id="1387353"/>
    <lineage>
        <taxon>Bacteria</taxon>
        <taxon>Pseudomonadati</taxon>
        <taxon>Planctomycetota</taxon>
        <taxon>Planctomycetia</taxon>
        <taxon>Isosphaerales</taxon>
        <taxon>Isosphaeraceae</taxon>
        <taxon>Paludisphaera</taxon>
    </lineage>
</organism>
<evidence type="ECO:0000259" key="1">
    <source>
        <dbReference type="Pfam" id="PF01261"/>
    </source>
</evidence>
<dbReference type="Gene3D" id="3.20.20.150">
    <property type="entry name" value="Divalent-metal-dependent TIM barrel enzymes"/>
    <property type="match status" value="1"/>
</dbReference>
<dbReference type="PANTHER" id="PTHR12110">
    <property type="entry name" value="HYDROXYPYRUVATE ISOMERASE"/>
    <property type="match status" value="1"/>
</dbReference>
<protein>
    <submittedName>
        <fullName evidence="2">Inosose dehydratase</fullName>
        <ecNumber evidence="2">4.2.1.44</ecNumber>
    </submittedName>
</protein>
<dbReference type="InterPro" id="IPR006311">
    <property type="entry name" value="TAT_signal"/>
</dbReference>
<dbReference type="STRING" id="1387353.BSF38_01424"/>
<keyword evidence="2" id="KW-0456">Lyase</keyword>
<dbReference type="SUPFAM" id="SSF51658">
    <property type="entry name" value="Xylose isomerase-like"/>
    <property type="match status" value="1"/>
</dbReference>
<dbReference type="KEGG" id="pbor:BSF38_01424"/>
<sequence>MAASRSHLALSRRELLTRGLGVAGALAVGRSALALSAALPEFLALAAPFKIGIQSYSLRGYTKDGKADRAKALAVSHDLGVHFWEAYPAHIPMTDDLDQIRLIKDEMSAAGVETIGFGVIPFRKGDPANRKAFEFAKNLGVSYLSADPEPDSFDDLDKLVDEFDIGVGIHNHGPGHRYDKIDVIAKAIEKHHAKIGCCIDTGHFLRSKEDPVRAAEVFGKRVYGVHLKDVKDAQHFTILGKGDLNTHGLLRVLNANGYKGLVAVEYEENEKNPVDDVRACLEEVEKVLQAGL</sequence>
<dbReference type="PROSITE" id="PS51318">
    <property type="entry name" value="TAT"/>
    <property type="match status" value="1"/>
</dbReference>
<evidence type="ECO:0000313" key="3">
    <source>
        <dbReference type="Proteomes" id="UP000186309"/>
    </source>
</evidence>
<accession>A0A1U7CM56</accession>
<proteinExistence type="predicted"/>
<evidence type="ECO:0000313" key="2">
    <source>
        <dbReference type="EMBL" id="APW59963.1"/>
    </source>
</evidence>
<gene>
    <name evidence="2" type="primary">iolE_2</name>
    <name evidence="2" type="ORF">BSF38_01424</name>
</gene>
<dbReference type="RefSeq" id="WP_076344277.1">
    <property type="nucleotide sequence ID" value="NZ_CP019082.1"/>
</dbReference>
<dbReference type="EC" id="4.2.1.44" evidence="2"/>
<keyword evidence="3" id="KW-1185">Reference proteome</keyword>
<feature type="domain" description="Xylose isomerase-like TIM barrel" evidence="1">
    <location>
        <begin position="77"/>
        <end position="278"/>
    </location>
</feature>
<dbReference type="GO" id="GO:0050114">
    <property type="term" value="F:myo-inosose-2 dehydratase activity"/>
    <property type="evidence" value="ECO:0007669"/>
    <property type="project" value="UniProtKB-EC"/>
</dbReference>